<gene>
    <name evidence="1" type="ORF">HMPREF9141_1642</name>
</gene>
<dbReference type="AlphaFoldDB" id="F0F7S5"/>
<dbReference type="SUPFAM" id="SSF54001">
    <property type="entry name" value="Cysteine proteinases"/>
    <property type="match status" value="1"/>
</dbReference>
<name>F0F7S5_9BACT</name>
<protein>
    <recommendedName>
        <fullName evidence="3">Xylanase</fullName>
    </recommendedName>
</protein>
<dbReference type="Proteomes" id="UP000005697">
    <property type="component" value="Unassembled WGS sequence"/>
</dbReference>
<evidence type="ECO:0000313" key="1">
    <source>
        <dbReference type="EMBL" id="EGC19768.1"/>
    </source>
</evidence>
<dbReference type="STRING" id="888743.HMPREF9141_1642"/>
<evidence type="ECO:0000313" key="2">
    <source>
        <dbReference type="Proteomes" id="UP000005697"/>
    </source>
</evidence>
<sequence>MRMKLKYIFIFPPLFVLTACGAKSRQEQQTVTADTTDLIRQRSYTASDRKMTASDTLPTYVDRFSKADSMLVCRILRETVPLRRRLSHGQLILKVARIFVGTPYVAHTLDRNTDEKLVVNLHGLDCTTFIETVTALVLCIERDEIRFSDFVHQLEQIRYRGGKTGYLNRLHYFHWWLEDNVRMGFIAEINTPVPPFTAVQTLKINYMTLNAPAYDMLKNSPERVAGLKKLEDASNGTRIRYIPKSQLGNSGLLKTVVRDGDIIAIVTSKRELDTTHLGFAVWHRDGLHMLNASSLEQNGRQVIEPVETFYHYMMSHPSSIGIRIARIR</sequence>
<dbReference type="EMBL" id="AEWX01000024">
    <property type="protein sequence ID" value="EGC19768.1"/>
    <property type="molecule type" value="Genomic_DNA"/>
</dbReference>
<dbReference type="PROSITE" id="PS51257">
    <property type="entry name" value="PROKAR_LIPOPROTEIN"/>
    <property type="match status" value="1"/>
</dbReference>
<dbReference type="eggNOG" id="COG0657">
    <property type="taxonomic scope" value="Bacteria"/>
</dbReference>
<evidence type="ECO:0008006" key="3">
    <source>
        <dbReference type="Google" id="ProtNLM"/>
    </source>
</evidence>
<dbReference type="Pfam" id="PF07313">
    <property type="entry name" value="AmiA-like"/>
    <property type="match status" value="1"/>
</dbReference>
<dbReference type="HOGENOM" id="CLU_065574_0_0_10"/>
<reference evidence="1 2" key="1">
    <citation type="submission" date="2011-01" db="EMBL/GenBank/DDBJ databases">
        <authorList>
            <person name="Muzny D."/>
            <person name="Qin X."/>
            <person name="Deng J."/>
            <person name="Jiang H."/>
            <person name="Liu Y."/>
            <person name="Qu J."/>
            <person name="Song X.-Z."/>
            <person name="Zhang L."/>
            <person name="Thornton R."/>
            <person name="Coyle M."/>
            <person name="Francisco L."/>
            <person name="Jackson L."/>
            <person name="Javaid M."/>
            <person name="Korchina V."/>
            <person name="Kovar C."/>
            <person name="Mata R."/>
            <person name="Mathew T."/>
            <person name="Ngo R."/>
            <person name="Nguyen L."/>
            <person name="Nguyen N."/>
            <person name="Okwuonu G."/>
            <person name="Ongeri F."/>
            <person name="Pham C."/>
            <person name="Simmons D."/>
            <person name="Wilczek-Boney K."/>
            <person name="Hale W."/>
            <person name="Jakkamsetti A."/>
            <person name="Pham P."/>
            <person name="Ruth R."/>
            <person name="San Lucas F."/>
            <person name="Warren J."/>
            <person name="Zhang J."/>
            <person name="Zhao Z."/>
            <person name="Zhou C."/>
            <person name="Zhu D."/>
            <person name="Lee S."/>
            <person name="Bess C."/>
            <person name="Blankenburg K."/>
            <person name="Forbes L."/>
            <person name="Fu Q."/>
            <person name="Gubbala S."/>
            <person name="Hirani K."/>
            <person name="Jayaseelan J.C."/>
            <person name="Lara F."/>
            <person name="Munidasa M."/>
            <person name="Palculict T."/>
            <person name="Patil S."/>
            <person name="Pu L.-L."/>
            <person name="Saada N."/>
            <person name="Tang L."/>
            <person name="Weissenberger G."/>
            <person name="Zhu Y."/>
            <person name="Hemphill L."/>
            <person name="Shang Y."/>
            <person name="Youmans B."/>
            <person name="Ayvaz T."/>
            <person name="Ross M."/>
            <person name="Santibanez J."/>
            <person name="Aqrawi P."/>
            <person name="Gross S."/>
            <person name="Joshi V."/>
            <person name="Fowler G."/>
            <person name="Nazareth L."/>
            <person name="Reid J."/>
            <person name="Worley K."/>
            <person name="Petrosino J."/>
            <person name="Highlander S."/>
            <person name="Gibbs R."/>
        </authorList>
    </citation>
    <scope>NUCLEOTIDE SEQUENCE [LARGE SCALE GENOMIC DNA]</scope>
    <source>
        <strain evidence="1 2">DSM 16608</strain>
    </source>
</reference>
<dbReference type="InterPro" id="IPR010846">
    <property type="entry name" value="AmiA-like"/>
</dbReference>
<proteinExistence type="predicted"/>
<organism evidence="1 2">
    <name type="scientific">Prevotella multiformis DSM 16608</name>
    <dbReference type="NCBI Taxonomy" id="888743"/>
    <lineage>
        <taxon>Bacteria</taxon>
        <taxon>Pseudomonadati</taxon>
        <taxon>Bacteroidota</taxon>
        <taxon>Bacteroidia</taxon>
        <taxon>Bacteroidales</taxon>
        <taxon>Prevotellaceae</taxon>
        <taxon>Prevotella</taxon>
    </lineage>
</organism>
<accession>F0F7S5</accession>
<dbReference type="Gene3D" id="1.10.3670.10">
    <property type="entry name" value="Putative xylanase like domain"/>
    <property type="match status" value="1"/>
</dbReference>
<dbReference type="Gene3D" id="2.30.260.10">
    <property type="entry name" value="putative xylanase like domain"/>
    <property type="match status" value="1"/>
</dbReference>
<comment type="caution">
    <text evidence="1">The sequence shown here is derived from an EMBL/GenBank/DDBJ whole genome shotgun (WGS) entry which is preliminary data.</text>
</comment>
<keyword evidence="2" id="KW-1185">Reference proteome</keyword>
<dbReference type="InterPro" id="IPR038765">
    <property type="entry name" value="Papain-like_cys_pep_sf"/>
</dbReference>